<gene>
    <name evidence="1" type="ORF">LWI29_035164</name>
</gene>
<proteinExistence type="predicted"/>
<evidence type="ECO:0000313" key="1">
    <source>
        <dbReference type="EMBL" id="KAK0585857.1"/>
    </source>
</evidence>
<keyword evidence="2" id="KW-1185">Reference proteome</keyword>
<protein>
    <submittedName>
        <fullName evidence="1">Uncharacterized protein</fullName>
    </submittedName>
</protein>
<organism evidence="1 2">
    <name type="scientific">Acer saccharum</name>
    <name type="common">Sugar maple</name>
    <dbReference type="NCBI Taxonomy" id="4024"/>
    <lineage>
        <taxon>Eukaryota</taxon>
        <taxon>Viridiplantae</taxon>
        <taxon>Streptophyta</taxon>
        <taxon>Embryophyta</taxon>
        <taxon>Tracheophyta</taxon>
        <taxon>Spermatophyta</taxon>
        <taxon>Magnoliopsida</taxon>
        <taxon>eudicotyledons</taxon>
        <taxon>Gunneridae</taxon>
        <taxon>Pentapetalae</taxon>
        <taxon>rosids</taxon>
        <taxon>malvids</taxon>
        <taxon>Sapindales</taxon>
        <taxon>Sapindaceae</taxon>
        <taxon>Hippocastanoideae</taxon>
        <taxon>Acereae</taxon>
        <taxon>Acer</taxon>
    </lineage>
</organism>
<evidence type="ECO:0000313" key="2">
    <source>
        <dbReference type="Proteomes" id="UP001168877"/>
    </source>
</evidence>
<comment type="caution">
    <text evidence="1">The sequence shown here is derived from an EMBL/GenBank/DDBJ whole genome shotgun (WGS) entry which is preliminary data.</text>
</comment>
<reference evidence="1" key="1">
    <citation type="journal article" date="2022" name="Plant J.">
        <title>Strategies of tolerance reflected in two North American maple genomes.</title>
        <authorList>
            <person name="McEvoy S.L."/>
            <person name="Sezen U.U."/>
            <person name="Trouern-Trend A."/>
            <person name="McMahon S.M."/>
            <person name="Schaberg P.G."/>
            <person name="Yang J."/>
            <person name="Wegrzyn J.L."/>
            <person name="Swenson N.G."/>
        </authorList>
    </citation>
    <scope>NUCLEOTIDE SEQUENCE</scope>
    <source>
        <strain evidence="1">NS2018</strain>
    </source>
</reference>
<dbReference type="Proteomes" id="UP001168877">
    <property type="component" value="Unassembled WGS sequence"/>
</dbReference>
<dbReference type="AlphaFoldDB" id="A0AA39S8F2"/>
<reference evidence="1" key="2">
    <citation type="submission" date="2023-06" db="EMBL/GenBank/DDBJ databases">
        <authorList>
            <person name="Swenson N.G."/>
            <person name="Wegrzyn J.L."/>
            <person name="Mcevoy S.L."/>
        </authorList>
    </citation>
    <scope>NUCLEOTIDE SEQUENCE</scope>
    <source>
        <strain evidence="1">NS2018</strain>
        <tissue evidence="1">Leaf</tissue>
    </source>
</reference>
<dbReference type="EMBL" id="JAUESC010000383">
    <property type="protein sequence ID" value="KAK0585857.1"/>
    <property type="molecule type" value="Genomic_DNA"/>
</dbReference>
<name>A0AA39S8F2_ACESA</name>
<sequence length="81" mass="9142">MLHPHRNTKARGRLSKLLQPIVFFVPPQPSVETLKHEERISCFDSEELEGESVDIQCGVNVEDEVDVEDGVNVEDGLNVDR</sequence>
<accession>A0AA39S8F2</accession>